<dbReference type="AlphaFoldDB" id="H2XPG8"/>
<evidence type="ECO:0000313" key="1">
    <source>
        <dbReference type="Ensembl" id="ENSCINP00000031551.1"/>
    </source>
</evidence>
<reference evidence="1" key="3">
    <citation type="submission" date="2025-08" db="UniProtKB">
        <authorList>
            <consortium name="Ensembl"/>
        </authorList>
    </citation>
    <scope>IDENTIFICATION</scope>
</reference>
<sequence>MGSWSDGEYDGLSTVVINYVVHRFIHNIHQSTAAFGAKFYCLSEV</sequence>
<reference evidence="1" key="2">
    <citation type="journal article" date="2008" name="Genome Biol.">
        <title>Improved genome assembly and evidence-based global gene model set for the chordate Ciona intestinalis: new insight into intron and operon populations.</title>
        <authorList>
            <person name="Satou Y."/>
            <person name="Mineta K."/>
            <person name="Ogasawara M."/>
            <person name="Sasakura Y."/>
            <person name="Shoguchi E."/>
            <person name="Ueno K."/>
            <person name="Yamada L."/>
            <person name="Matsumoto J."/>
            <person name="Wasserscheid J."/>
            <person name="Dewar K."/>
            <person name="Wiley G.B."/>
            <person name="Macmil S.L."/>
            <person name="Roe B.A."/>
            <person name="Zeller R.W."/>
            <person name="Hastings K.E."/>
            <person name="Lemaire P."/>
            <person name="Lindquist E."/>
            <person name="Endo T."/>
            <person name="Hotta K."/>
            <person name="Inaba K."/>
        </authorList>
    </citation>
    <scope>NUCLEOTIDE SEQUENCE [LARGE SCALE GENOMIC DNA]</scope>
    <source>
        <strain evidence="1">wild type</strain>
    </source>
</reference>
<dbReference type="Ensembl" id="ENSCINT00000033923.1">
    <property type="protein sequence ID" value="ENSCINP00000031551.1"/>
    <property type="gene ID" value="ENSCING00000019729.1"/>
</dbReference>
<dbReference type="Proteomes" id="UP000008144">
    <property type="component" value="Chromosome 11"/>
</dbReference>
<name>H2XPG8_CIOIN</name>
<keyword evidence="2" id="KW-1185">Reference proteome</keyword>
<evidence type="ECO:0000313" key="2">
    <source>
        <dbReference type="Proteomes" id="UP000008144"/>
    </source>
</evidence>
<reference evidence="2" key="1">
    <citation type="journal article" date="2002" name="Science">
        <title>The draft genome of Ciona intestinalis: insights into chordate and vertebrate origins.</title>
        <authorList>
            <person name="Dehal P."/>
            <person name="Satou Y."/>
            <person name="Campbell R.K."/>
            <person name="Chapman J."/>
            <person name="Degnan B."/>
            <person name="De Tomaso A."/>
            <person name="Davidson B."/>
            <person name="Di Gregorio A."/>
            <person name="Gelpke M."/>
            <person name="Goodstein D.M."/>
            <person name="Harafuji N."/>
            <person name="Hastings K.E."/>
            <person name="Ho I."/>
            <person name="Hotta K."/>
            <person name="Huang W."/>
            <person name="Kawashima T."/>
            <person name="Lemaire P."/>
            <person name="Martinez D."/>
            <person name="Meinertzhagen I.A."/>
            <person name="Necula S."/>
            <person name="Nonaka M."/>
            <person name="Putnam N."/>
            <person name="Rash S."/>
            <person name="Saiga H."/>
            <person name="Satake M."/>
            <person name="Terry A."/>
            <person name="Yamada L."/>
            <person name="Wang H.G."/>
            <person name="Awazu S."/>
            <person name="Azumi K."/>
            <person name="Boore J."/>
            <person name="Branno M."/>
            <person name="Chin-Bow S."/>
            <person name="DeSantis R."/>
            <person name="Doyle S."/>
            <person name="Francino P."/>
            <person name="Keys D.N."/>
            <person name="Haga S."/>
            <person name="Hayashi H."/>
            <person name="Hino K."/>
            <person name="Imai K.S."/>
            <person name="Inaba K."/>
            <person name="Kano S."/>
            <person name="Kobayashi K."/>
            <person name="Kobayashi M."/>
            <person name="Lee B.I."/>
            <person name="Makabe K.W."/>
            <person name="Manohar C."/>
            <person name="Matassi G."/>
            <person name="Medina M."/>
            <person name="Mochizuki Y."/>
            <person name="Mount S."/>
            <person name="Morishita T."/>
            <person name="Miura S."/>
            <person name="Nakayama A."/>
            <person name="Nishizaka S."/>
            <person name="Nomoto H."/>
            <person name="Ohta F."/>
            <person name="Oishi K."/>
            <person name="Rigoutsos I."/>
            <person name="Sano M."/>
            <person name="Sasaki A."/>
            <person name="Sasakura Y."/>
            <person name="Shoguchi E."/>
            <person name="Shin-i T."/>
            <person name="Spagnuolo A."/>
            <person name="Stainier D."/>
            <person name="Suzuki M.M."/>
            <person name="Tassy O."/>
            <person name="Takatori N."/>
            <person name="Tokuoka M."/>
            <person name="Yagi K."/>
            <person name="Yoshizaki F."/>
            <person name="Wada S."/>
            <person name="Zhang C."/>
            <person name="Hyatt P.D."/>
            <person name="Larimer F."/>
            <person name="Detter C."/>
            <person name="Doggett N."/>
            <person name="Glavina T."/>
            <person name="Hawkins T."/>
            <person name="Richardson P."/>
            <person name="Lucas S."/>
            <person name="Kohara Y."/>
            <person name="Levine M."/>
            <person name="Satoh N."/>
            <person name="Rokhsar D.S."/>
        </authorList>
    </citation>
    <scope>NUCLEOTIDE SEQUENCE [LARGE SCALE GENOMIC DNA]</scope>
</reference>
<dbReference type="EMBL" id="EAAA01000685">
    <property type="status" value="NOT_ANNOTATED_CDS"/>
    <property type="molecule type" value="Genomic_DNA"/>
</dbReference>
<dbReference type="InParanoid" id="H2XPG8"/>
<proteinExistence type="predicted"/>
<protein>
    <submittedName>
        <fullName evidence="1">Uncharacterized protein</fullName>
    </submittedName>
</protein>
<dbReference type="HOGENOM" id="CLU_3207319_0_0_1"/>
<accession>H2XPG8</accession>
<organism evidence="1 2">
    <name type="scientific">Ciona intestinalis</name>
    <name type="common">Transparent sea squirt</name>
    <name type="synonym">Ascidia intestinalis</name>
    <dbReference type="NCBI Taxonomy" id="7719"/>
    <lineage>
        <taxon>Eukaryota</taxon>
        <taxon>Metazoa</taxon>
        <taxon>Chordata</taxon>
        <taxon>Tunicata</taxon>
        <taxon>Ascidiacea</taxon>
        <taxon>Phlebobranchia</taxon>
        <taxon>Cionidae</taxon>
        <taxon>Ciona</taxon>
    </lineage>
</organism>
<reference evidence="1" key="4">
    <citation type="submission" date="2025-09" db="UniProtKB">
        <authorList>
            <consortium name="Ensembl"/>
        </authorList>
    </citation>
    <scope>IDENTIFICATION</scope>
</reference>